<dbReference type="PANTHER" id="PTHR13501">
    <property type="entry name" value="CHLOROPLAST 50S RIBOSOMAL PROTEIN L22-RELATED"/>
    <property type="match status" value="1"/>
</dbReference>
<dbReference type="Pfam" id="PF00237">
    <property type="entry name" value="Ribosomal_L22"/>
    <property type="match status" value="1"/>
</dbReference>
<dbReference type="Gene3D" id="3.90.470.10">
    <property type="entry name" value="Ribosomal protein L22/L17"/>
    <property type="match status" value="1"/>
</dbReference>
<dbReference type="InterPro" id="IPR047867">
    <property type="entry name" value="Ribosomal_uL22_bac/org-type"/>
</dbReference>
<dbReference type="GO" id="GO:0015934">
    <property type="term" value="C:large ribosomal subunit"/>
    <property type="evidence" value="ECO:0007669"/>
    <property type="project" value="InterPro"/>
</dbReference>
<evidence type="ECO:0000313" key="6">
    <source>
        <dbReference type="Proteomes" id="UP000326757"/>
    </source>
</evidence>
<dbReference type="GO" id="GO:0003735">
    <property type="term" value="F:structural constituent of ribosome"/>
    <property type="evidence" value="ECO:0007669"/>
    <property type="project" value="InterPro"/>
</dbReference>
<dbReference type="PANTHER" id="PTHR13501:SF10">
    <property type="entry name" value="LARGE RIBOSOMAL SUBUNIT PROTEIN UL22M"/>
    <property type="match status" value="1"/>
</dbReference>
<dbReference type="GO" id="GO:0006412">
    <property type="term" value="P:translation"/>
    <property type="evidence" value="ECO:0007669"/>
    <property type="project" value="InterPro"/>
</dbReference>
<evidence type="ECO:0000256" key="1">
    <source>
        <dbReference type="ARBA" id="ARBA00009451"/>
    </source>
</evidence>
<evidence type="ECO:0000256" key="4">
    <source>
        <dbReference type="RuleBase" id="RU004005"/>
    </source>
</evidence>
<dbReference type="InterPro" id="IPR036394">
    <property type="entry name" value="Ribosomal_uL22_sf"/>
</dbReference>
<evidence type="ECO:0000313" key="5">
    <source>
        <dbReference type="EMBL" id="KAB8295291.1"/>
    </source>
</evidence>
<organism evidence="5 6">
    <name type="scientific">Monilinia laxa</name>
    <name type="common">Brown rot fungus</name>
    <name type="synonym">Sclerotinia laxa</name>
    <dbReference type="NCBI Taxonomy" id="61186"/>
    <lineage>
        <taxon>Eukaryota</taxon>
        <taxon>Fungi</taxon>
        <taxon>Dikarya</taxon>
        <taxon>Ascomycota</taxon>
        <taxon>Pezizomycotina</taxon>
        <taxon>Leotiomycetes</taxon>
        <taxon>Helotiales</taxon>
        <taxon>Sclerotiniaceae</taxon>
        <taxon>Monilinia</taxon>
    </lineage>
</organism>
<gene>
    <name evidence="5" type="ORF">EYC80_007198</name>
</gene>
<sequence length="153" mass="17510">MGLGKLERKSTENFKARYIVTKDGKRVKVEDPTTLYVDEAWCGKGDWTKSYDFRARGNVNIMKNRTTSISVVLKEEKTRIRLHEEREEKLKNKKVWVQLPNRPVTAQRQSHGNSNGQGEAFCDSSRNCRGSTFKLQINSAEKLSQSIICSLCP</sequence>
<keyword evidence="2 4" id="KW-0689">Ribosomal protein</keyword>
<name>A0A5N6K0J7_MONLA</name>
<dbReference type="EMBL" id="VIGI01000010">
    <property type="protein sequence ID" value="KAB8295291.1"/>
    <property type="molecule type" value="Genomic_DNA"/>
</dbReference>
<comment type="similarity">
    <text evidence="1 4">Belongs to the universal ribosomal protein uL22 family.</text>
</comment>
<dbReference type="OrthoDB" id="416470at2759"/>
<proteinExistence type="inferred from homology"/>
<dbReference type="Proteomes" id="UP000326757">
    <property type="component" value="Unassembled WGS sequence"/>
</dbReference>
<reference evidence="5 6" key="1">
    <citation type="submission" date="2019-06" db="EMBL/GenBank/DDBJ databases">
        <title>Genome Sequence of the Brown Rot Fungal Pathogen Monilinia laxa.</title>
        <authorList>
            <person name="De Miccolis Angelini R.M."/>
            <person name="Landi L."/>
            <person name="Abate D."/>
            <person name="Pollastro S."/>
            <person name="Romanazzi G."/>
            <person name="Faretra F."/>
        </authorList>
    </citation>
    <scope>NUCLEOTIDE SEQUENCE [LARGE SCALE GENOMIC DNA]</scope>
    <source>
        <strain evidence="5 6">Mlax316</strain>
    </source>
</reference>
<dbReference type="InterPro" id="IPR001063">
    <property type="entry name" value="Ribosomal_uL22"/>
</dbReference>
<dbReference type="SUPFAM" id="SSF54843">
    <property type="entry name" value="Ribosomal protein L22"/>
    <property type="match status" value="1"/>
</dbReference>
<comment type="caution">
    <text evidence="5">The sequence shown here is derived from an EMBL/GenBank/DDBJ whole genome shotgun (WGS) entry which is preliminary data.</text>
</comment>
<protein>
    <submittedName>
        <fullName evidence="5">Uncharacterized protein</fullName>
    </submittedName>
</protein>
<accession>A0A5N6K0J7</accession>
<dbReference type="AlphaFoldDB" id="A0A5N6K0J7"/>
<keyword evidence="3 4" id="KW-0687">Ribonucleoprotein</keyword>
<evidence type="ECO:0000256" key="3">
    <source>
        <dbReference type="ARBA" id="ARBA00023274"/>
    </source>
</evidence>
<keyword evidence="6" id="KW-1185">Reference proteome</keyword>
<evidence type="ECO:0000256" key="2">
    <source>
        <dbReference type="ARBA" id="ARBA00022980"/>
    </source>
</evidence>